<dbReference type="Proteomes" id="UP000655287">
    <property type="component" value="Unassembled WGS sequence"/>
</dbReference>
<dbReference type="InterPro" id="IPR000182">
    <property type="entry name" value="GNAT_dom"/>
</dbReference>
<keyword evidence="1" id="KW-0808">Transferase</keyword>
<dbReference type="Pfam" id="PF00583">
    <property type="entry name" value="Acetyltransf_1"/>
    <property type="match status" value="1"/>
</dbReference>
<dbReference type="PROSITE" id="PS51186">
    <property type="entry name" value="GNAT"/>
    <property type="match status" value="1"/>
</dbReference>
<dbReference type="EMBL" id="BOOU01000126">
    <property type="protein sequence ID" value="GII81979.1"/>
    <property type="molecule type" value="Genomic_DNA"/>
</dbReference>
<feature type="domain" description="N-acetyltransferase" evidence="3">
    <location>
        <begin position="4"/>
        <end position="169"/>
    </location>
</feature>
<dbReference type="CDD" id="cd04301">
    <property type="entry name" value="NAT_SF"/>
    <property type="match status" value="1"/>
</dbReference>
<accession>A0A919R9P8</accession>
<evidence type="ECO:0000256" key="1">
    <source>
        <dbReference type="ARBA" id="ARBA00022679"/>
    </source>
</evidence>
<dbReference type="GO" id="GO:0016747">
    <property type="term" value="F:acyltransferase activity, transferring groups other than amino-acyl groups"/>
    <property type="evidence" value="ECO:0007669"/>
    <property type="project" value="InterPro"/>
</dbReference>
<dbReference type="SUPFAM" id="SSF55729">
    <property type="entry name" value="Acyl-CoA N-acyltransferases (Nat)"/>
    <property type="match status" value="1"/>
</dbReference>
<organism evidence="4 5">
    <name type="scientific">Sphaerisporangium rufum</name>
    <dbReference type="NCBI Taxonomy" id="1381558"/>
    <lineage>
        <taxon>Bacteria</taxon>
        <taxon>Bacillati</taxon>
        <taxon>Actinomycetota</taxon>
        <taxon>Actinomycetes</taxon>
        <taxon>Streptosporangiales</taxon>
        <taxon>Streptosporangiaceae</taxon>
        <taxon>Sphaerisporangium</taxon>
    </lineage>
</organism>
<keyword evidence="2" id="KW-0012">Acyltransferase</keyword>
<proteinExistence type="predicted"/>
<evidence type="ECO:0000259" key="3">
    <source>
        <dbReference type="PROSITE" id="PS51186"/>
    </source>
</evidence>
<dbReference type="InterPro" id="IPR016181">
    <property type="entry name" value="Acyl_CoA_acyltransferase"/>
</dbReference>
<reference evidence="4" key="1">
    <citation type="submission" date="2021-01" db="EMBL/GenBank/DDBJ databases">
        <title>Whole genome shotgun sequence of Sphaerisporangium rufum NBRC 109079.</title>
        <authorList>
            <person name="Komaki H."/>
            <person name="Tamura T."/>
        </authorList>
    </citation>
    <scope>NUCLEOTIDE SEQUENCE</scope>
    <source>
        <strain evidence="4">NBRC 109079</strain>
    </source>
</reference>
<name>A0A919R9P8_9ACTN</name>
<dbReference type="PANTHER" id="PTHR43877">
    <property type="entry name" value="AMINOALKYLPHOSPHONATE N-ACETYLTRANSFERASE-RELATED-RELATED"/>
    <property type="match status" value="1"/>
</dbReference>
<protein>
    <submittedName>
        <fullName evidence="4">N-acetyltransferase</fullName>
    </submittedName>
</protein>
<gene>
    <name evidence="4" type="ORF">Sru01_69610</name>
</gene>
<dbReference type="Gene3D" id="3.40.630.30">
    <property type="match status" value="1"/>
</dbReference>
<evidence type="ECO:0000313" key="5">
    <source>
        <dbReference type="Proteomes" id="UP000655287"/>
    </source>
</evidence>
<comment type="caution">
    <text evidence="4">The sequence shown here is derived from an EMBL/GenBank/DDBJ whole genome shotgun (WGS) entry which is preliminary data.</text>
</comment>
<dbReference type="InterPro" id="IPR050832">
    <property type="entry name" value="Bact_Acetyltransf"/>
</dbReference>
<evidence type="ECO:0000256" key="2">
    <source>
        <dbReference type="ARBA" id="ARBA00023315"/>
    </source>
</evidence>
<sequence>MGTLTLRDMTAQDIPGVSAVRITGWQAAYAGMIPQDHLDGLTVEADIERRRKIFGANPDIQNVVADRDGAVAGWGVLGPCRDADRTPSDGEIYALYVAPGLIGQGIGRALMRELVSRARRADWHTLYLWVLEENHRARRFYERAGFTPDGERAPWTAGEISVPEIRYVHRPAADPDLRTGIGSGAVAEPA</sequence>
<dbReference type="AlphaFoldDB" id="A0A919R9P8"/>
<keyword evidence="5" id="KW-1185">Reference proteome</keyword>
<evidence type="ECO:0000313" key="4">
    <source>
        <dbReference type="EMBL" id="GII81979.1"/>
    </source>
</evidence>
<dbReference type="RefSeq" id="WP_203995094.1">
    <property type="nucleotide sequence ID" value="NZ_BOOU01000126.1"/>
</dbReference>